<dbReference type="AlphaFoldDB" id="A0A6G1DHL9"/>
<evidence type="ECO:0000313" key="2">
    <source>
        <dbReference type="Proteomes" id="UP000479710"/>
    </source>
</evidence>
<dbReference type="EMBL" id="SPHZ02000006">
    <property type="protein sequence ID" value="KAF0911901.1"/>
    <property type="molecule type" value="Genomic_DNA"/>
</dbReference>
<keyword evidence="2" id="KW-1185">Reference proteome</keyword>
<accession>A0A6G1DHL9</accession>
<comment type="caution">
    <text evidence="1">The sequence shown here is derived from an EMBL/GenBank/DDBJ whole genome shotgun (WGS) entry which is preliminary data.</text>
</comment>
<sequence>MPKTFSTSAVLAIHMCPDDASGRPPTVSSHLFSTYAASQSLPSLHRLFTTTPWLAHQGDPRALYFVEQLQRECGTLLLPYGLD</sequence>
<organism evidence="1 2">
    <name type="scientific">Oryza meyeriana var. granulata</name>
    <dbReference type="NCBI Taxonomy" id="110450"/>
    <lineage>
        <taxon>Eukaryota</taxon>
        <taxon>Viridiplantae</taxon>
        <taxon>Streptophyta</taxon>
        <taxon>Embryophyta</taxon>
        <taxon>Tracheophyta</taxon>
        <taxon>Spermatophyta</taxon>
        <taxon>Magnoliopsida</taxon>
        <taxon>Liliopsida</taxon>
        <taxon>Poales</taxon>
        <taxon>Poaceae</taxon>
        <taxon>BOP clade</taxon>
        <taxon>Oryzoideae</taxon>
        <taxon>Oryzeae</taxon>
        <taxon>Oryzinae</taxon>
        <taxon>Oryza</taxon>
        <taxon>Oryza meyeriana</taxon>
    </lineage>
</organism>
<reference evidence="1 2" key="1">
    <citation type="submission" date="2019-11" db="EMBL/GenBank/DDBJ databases">
        <title>Whole genome sequence of Oryza granulata.</title>
        <authorList>
            <person name="Li W."/>
        </authorList>
    </citation>
    <scope>NUCLEOTIDE SEQUENCE [LARGE SCALE GENOMIC DNA]</scope>
    <source>
        <strain evidence="2">cv. Menghai</strain>
        <tissue evidence="1">Leaf</tissue>
    </source>
</reference>
<proteinExistence type="predicted"/>
<name>A0A6G1DHL9_9ORYZ</name>
<gene>
    <name evidence="1" type="ORF">E2562_012728</name>
</gene>
<protein>
    <submittedName>
        <fullName evidence="1">Uncharacterized protein</fullName>
    </submittedName>
</protein>
<evidence type="ECO:0000313" key="1">
    <source>
        <dbReference type="EMBL" id="KAF0911901.1"/>
    </source>
</evidence>
<dbReference type="Proteomes" id="UP000479710">
    <property type="component" value="Unassembled WGS sequence"/>
</dbReference>